<evidence type="ECO:0000313" key="2">
    <source>
        <dbReference type="Proteomes" id="UP000807469"/>
    </source>
</evidence>
<protein>
    <submittedName>
        <fullName evidence="1">Uncharacterized protein</fullName>
    </submittedName>
</protein>
<dbReference type="AlphaFoldDB" id="A0A9P5YLU9"/>
<evidence type="ECO:0000313" key="1">
    <source>
        <dbReference type="EMBL" id="KAF9471537.1"/>
    </source>
</evidence>
<dbReference type="EMBL" id="MU155667">
    <property type="protein sequence ID" value="KAF9471537.1"/>
    <property type="molecule type" value="Genomic_DNA"/>
</dbReference>
<dbReference type="Proteomes" id="UP000807469">
    <property type="component" value="Unassembled WGS sequence"/>
</dbReference>
<sequence length="115" mass="13627">MPLVPDFFAAVRPFLNQFMDLISCPFPRADDFNLFEEQILKQLQTHPDSFIRASEFTRLCYSLSRVADKLSVHHFSPSWLCWYQRPAVLDNEPFLRWRKYRDILPIDPPIPNPST</sequence>
<accession>A0A9P5YLU9</accession>
<gene>
    <name evidence="1" type="ORF">BDN70DRAFT_901274</name>
</gene>
<reference evidence="1" key="1">
    <citation type="submission" date="2020-11" db="EMBL/GenBank/DDBJ databases">
        <authorList>
            <consortium name="DOE Joint Genome Institute"/>
            <person name="Ahrendt S."/>
            <person name="Riley R."/>
            <person name="Andreopoulos W."/>
            <person name="Labutti K."/>
            <person name="Pangilinan J."/>
            <person name="Ruiz-Duenas F.J."/>
            <person name="Barrasa J.M."/>
            <person name="Sanchez-Garcia M."/>
            <person name="Camarero S."/>
            <person name="Miyauchi S."/>
            <person name="Serrano A."/>
            <person name="Linde D."/>
            <person name="Babiker R."/>
            <person name="Drula E."/>
            <person name="Ayuso-Fernandez I."/>
            <person name="Pacheco R."/>
            <person name="Padilla G."/>
            <person name="Ferreira P."/>
            <person name="Barriuso J."/>
            <person name="Kellner H."/>
            <person name="Castanera R."/>
            <person name="Alfaro M."/>
            <person name="Ramirez L."/>
            <person name="Pisabarro A.G."/>
            <person name="Kuo A."/>
            <person name="Tritt A."/>
            <person name="Lipzen A."/>
            <person name="He G."/>
            <person name="Yan M."/>
            <person name="Ng V."/>
            <person name="Cullen D."/>
            <person name="Martin F."/>
            <person name="Rosso M.-N."/>
            <person name="Henrissat B."/>
            <person name="Hibbett D."/>
            <person name="Martinez A.T."/>
            <person name="Grigoriev I.V."/>
        </authorList>
    </citation>
    <scope>NUCLEOTIDE SEQUENCE</scope>
    <source>
        <strain evidence="1">CIRM-BRFM 674</strain>
    </source>
</reference>
<name>A0A9P5YLU9_9AGAR</name>
<comment type="caution">
    <text evidence="1">The sequence shown here is derived from an EMBL/GenBank/DDBJ whole genome shotgun (WGS) entry which is preliminary data.</text>
</comment>
<keyword evidence="2" id="KW-1185">Reference proteome</keyword>
<proteinExistence type="predicted"/>
<organism evidence="1 2">
    <name type="scientific">Pholiota conissans</name>
    <dbReference type="NCBI Taxonomy" id="109636"/>
    <lineage>
        <taxon>Eukaryota</taxon>
        <taxon>Fungi</taxon>
        <taxon>Dikarya</taxon>
        <taxon>Basidiomycota</taxon>
        <taxon>Agaricomycotina</taxon>
        <taxon>Agaricomycetes</taxon>
        <taxon>Agaricomycetidae</taxon>
        <taxon>Agaricales</taxon>
        <taxon>Agaricineae</taxon>
        <taxon>Strophariaceae</taxon>
        <taxon>Pholiota</taxon>
    </lineage>
</organism>